<accession>A0A014MW22</accession>
<sequence length="631" mass="71080">MPYYLQVVDKSLVLDFNPPRPSGPLCAFRPSLFETASAPSVPQPLAAHDGLSAFISTGADYQLRRTSKATGNTSRNTPFRDCIDTFRLYKPRVFSRPTDGKVNGYIKFSWPKGKRGKQCSVGRTHSLSDTTRAIEIDESTDASDEFTPPTAMNLIDTSPAAPISGGSIEFTPDASGIFTRIPVLNSMPRTTVEVTSFPVPSNAAAGAASMGAPKLLPSHYGYEAKMDDTDRRFWMFYVRNWCPGRSVLEDTNLWLKDFAPMHKSPGVRSAIQSLAGIYIYDYLPLDSIRDRVNQRFSEAEQRLSQLLNDSTTAQNEAQANEFITIVAILSMQDIILTERRLKNPSSPRWLQGFRQGEKFLQATDHGSRFWKLSNMQSSSLRISQSIIVGRAVILAQPMSPLAPPHRFNARQEASRFDWLLHGTDKEMYKIHAGCGFSKKFLHVLSQITYCAARLQQEPERPIVPMTAHYLYRELLEMRQWSSESEGREAARCGPVIEWVRSQSEGYQIDTNASMTDVTAEAWRFAAILYLRCRVLPRNHPEIVSRLDDLARCITIMPTSGSHFTAQAPLFPVFLLGVLATLPEHKAVSSNWFNEVLRTPVRSSVPPLHEALRHIWSWIDRDIPLTRDFKTD</sequence>
<dbReference type="GO" id="GO:0045944">
    <property type="term" value="P:positive regulation of transcription by RNA polymerase II"/>
    <property type="evidence" value="ECO:0007669"/>
    <property type="project" value="TreeGrafter"/>
</dbReference>
<evidence type="ECO:0000256" key="3">
    <source>
        <dbReference type="SAM" id="Coils"/>
    </source>
</evidence>
<dbReference type="GO" id="GO:0000976">
    <property type="term" value="F:transcription cis-regulatory region binding"/>
    <property type="evidence" value="ECO:0007669"/>
    <property type="project" value="TreeGrafter"/>
</dbReference>
<evidence type="ECO:0000256" key="2">
    <source>
        <dbReference type="ARBA" id="ARBA00023242"/>
    </source>
</evidence>
<keyword evidence="3" id="KW-0175">Coiled coil</keyword>
<protein>
    <submittedName>
        <fullName evidence="4">Fungal specific transcription factor domain protein</fullName>
    </submittedName>
</protein>
<proteinExistence type="predicted"/>
<dbReference type="GO" id="GO:0003700">
    <property type="term" value="F:DNA-binding transcription factor activity"/>
    <property type="evidence" value="ECO:0007669"/>
    <property type="project" value="TreeGrafter"/>
</dbReference>
<dbReference type="GO" id="GO:0005634">
    <property type="term" value="C:nucleus"/>
    <property type="evidence" value="ECO:0007669"/>
    <property type="project" value="UniProtKB-SubCell"/>
</dbReference>
<dbReference type="PANTHER" id="PTHR37534">
    <property type="entry name" value="TRANSCRIPTIONAL ACTIVATOR PROTEIN UGA3"/>
    <property type="match status" value="1"/>
</dbReference>
<dbReference type="EMBL" id="JELW01000080">
    <property type="protein sequence ID" value="EXU95456.1"/>
    <property type="molecule type" value="Genomic_DNA"/>
</dbReference>
<dbReference type="AlphaFoldDB" id="A0A014MW22"/>
<gene>
    <name evidence="4" type="ORF">X797_011477</name>
</gene>
<feature type="coiled-coil region" evidence="3">
    <location>
        <begin position="289"/>
        <end position="316"/>
    </location>
</feature>
<comment type="subcellular location">
    <subcellularLocation>
        <location evidence="1">Nucleus</location>
    </subcellularLocation>
</comment>
<organism evidence="4 5">
    <name type="scientific">Metarhizium robertsii</name>
    <dbReference type="NCBI Taxonomy" id="568076"/>
    <lineage>
        <taxon>Eukaryota</taxon>
        <taxon>Fungi</taxon>
        <taxon>Dikarya</taxon>
        <taxon>Ascomycota</taxon>
        <taxon>Pezizomycotina</taxon>
        <taxon>Sordariomycetes</taxon>
        <taxon>Hypocreomycetidae</taxon>
        <taxon>Hypocreales</taxon>
        <taxon>Clavicipitaceae</taxon>
        <taxon>Metarhizium</taxon>
    </lineage>
</organism>
<keyword evidence="2" id="KW-0539">Nucleus</keyword>
<dbReference type="OrthoDB" id="3597252at2759"/>
<dbReference type="PANTHER" id="PTHR37534:SF7">
    <property type="entry name" value="TRANSCRIPTIONAL ACTIVATOR PROTEIN UGA3"/>
    <property type="match status" value="1"/>
</dbReference>
<reference evidence="4 5" key="1">
    <citation type="submission" date="2014-02" db="EMBL/GenBank/DDBJ databases">
        <title>The genome sequence of the entomopathogenic fungus Metarhizium robertsii ARSEF 2575.</title>
        <authorList>
            <person name="Giuliano Garisto Donzelli B."/>
            <person name="Roe B.A."/>
            <person name="Macmil S.L."/>
            <person name="Krasnoff S.B."/>
            <person name="Gibson D.M."/>
        </authorList>
    </citation>
    <scope>NUCLEOTIDE SEQUENCE [LARGE SCALE GENOMIC DNA]</scope>
    <source>
        <strain evidence="4 5">ARSEF 2575</strain>
    </source>
</reference>
<name>A0A014MW22_9HYPO</name>
<evidence type="ECO:0000313" key="5">
    <source>
        <dbReference type="Proteomes" id="UP000030151"/>
    </source>
</evidence>
<dbReference type="Pfam" id="PF11951">
    <property type="entry name" value="Fungal_trans_2"/>
    <property type="match status" value="1"/>
</dbReference>
<comment type="caution">
    <text evidence="4">The sequence shown here is derived from an EMBL/GenBank/DDBJ whole genome shotgun (WGS) entry which is preliminary data.</text>
</comment>
<dbReference type="InterPro" id="IPR021858">
    <property type="entry name" value="Fun_TF"/>
</dbReference>
<dbReference type="HOGENOM" id="CLU_016172_1_0_1"/>
<dbReference type="Proteomes" id="UP000030151">
    <property type="component" value="Unassembled WGS sequence"/>
</dbReference>
<evidence type="ECO:0000313" key="4">
    <source>
        <dbReference type="EMBL" id="EXU95456.1"/>
    </source>
</evidence>
<evidence type="ECO:0000256" key="1">
    <source>
        <dbReference type="ARBA" id="ARBA00004123"/>
    </source>
</evidence>
<dbReference type="eggNOG" id="ENOG502S37P">
    <property type="taxonomic scope" value="Eukaryota"/>
</dbReference>